<protein>
    <submittedName>
        <fullName evidence="3">Two pore domain potassium channel family protein</fullName>
    </submittedName>
</protein>
<feature type="transmembrane region" description="Helical" evidence="1">
    <location>
        <begin position="130"/>
        <end position="150"/>
    </location>
</feature>
<dbReference type="InterPro" id="IPR013099">
    <property type="entry name" value="K_chnl_dom"/>
</dbReference>
<feature type="transmembrane region" description="Helical" evidence="1">
    <location>
        <begin position="21"/>
        <end position="38"/>
    </location>
</feature>
<name>A0ABS3AVU0_9BACT</name>
<accession>A0ABS3AVU0</accession>
<dbReference type="Pfam" id="PF07885">
    <property type="entry name" value="Ion_trans_2"/>
    <property type="match status" value="1"/>
</dbReference>
<keyword evidence="3" id="KW-0406">Ion transport</keyword>
<dbReference type="SUPFAM" id="SSF81324">
    <property type="entry name" value="Voltage-gated potassium channels"/>
    <property type="match status" value="1"/>
</dbReference>
<dbReference type="GO" id="GO:0034220">
    <property type="term" value="P:monoatomic ion transmembrane transport"/>
    <property type="evidence" value="ECO:0007669"/>
    <property type="project" value="UniProtKB-KW"/>
</dbReference>
<feature type="domain" description="Potassium channel" evidence="2">
    <location>
        <begin position="150"/>
        <end position="221"/>
    </location>
</feature>
<keyword evidence="3" id="KW-0407">Ion channel</keyword>
<evidence type="ECO:0000313" key="4">
    <source>
        <dbReference type="Proteomes" id="UP000717534"/>
    </source>
</evidence>
<feature type="transmembrane region" description="Helical" evidence="1">
    <location>
        <begin position="205"/>
        <end position="223"/>
    </location>
</feature>
<feature type="transmembrane region" description="Helical" evidence="1">
    <location>
        <begin position="100"/>
        <end position="118"/>
    </location>
</feature>
<evidence type="ECO:0000313" key="3">
    <source>
        <dbReference type="EMBL" id="MBN4068096.1"/>
    </source>
</evidence>
<dbReference type="Proteomes" id="UP000717534">
    <property type="component" value="Unassembled WGS sequence"/>
</dbReference>
<keyword evidence="1" id="KW-1133">Transmembrane helix</keyword>
<dbReference type="EMBL" id="JAFITO010000004">
    <property type="protein sequence ID" value="MBN4068096.1"/>
    <property type="molecule type" value="Genomic_DNA"/>
</dbReference>
<proteinExistence type="predicted"/>
<sequence length="232" mass="26059">MNRHIAAKLKMSENMVKTHRFRNLLFFLLLYIVGSPFLEPYPSLTVLAHVSLSMTFVVAVHAITKVKNQHSIGSILLVPLLILYWLGFFDALAFSRIGAQLLATIFYALLIYTFTLQIKRARKVTSKELYATFCLYLIIGLFWGSLYTLLYSVDPGAYSGALLESTNNTSHTFNYFSLVTLTTLGYGDITPQTAGAAALCQMEAIFGQFFTAVVVAWLVGMFVSNRQERNHK</sequence>
<keyword evidence="3" id="KW-0813">Transport</keyword>
<comment type="caution">
    <text evidence="3">The sequence shown here is derived from an EMBL/GenBank/DDBJ whole genome shotgun (WGS) entry which is preliminary data.</text>
</comment>
<feature type="transmembrane region" description="Helical" evidence="1">
    <location>
        <begin position="75"/>
        <end position="94"/>
    </location>
</feature>
<keyword evidence="4" id="KW-1185">Reference proteome</keyword>
<evidence type="ECO:0000259" key="2">
    <source>
        <dbReference type="Pfam" id="PF07885"/>
    </source>
</evidence>
<reference evidence="3 4" key="1">
    <citation type="submission" date="2021-02" db="EMBL/GenBank/DDBJ databases">
        <title>Activity-based single-cell genomes from oceanic crustal fluid captures similar information to metagenomic and metatranscriptomic surveys with orders of magnitude less sampling.</title>
        <authorList>
            <person name="D'Angelo T.S."/>
            <person name="Orcutt B.N."/>
        </authorList>
    </citation>
    <scope>NUCLEOTIDE SEQUENCE [LARGE SCALE GENOMIC DNA]</scope>
    <source>
        <strain evidence="3">AH-315-G02</strain>
    </source>
</reference>
<gene>
    <name evidence="3" type="ORF">JYU06_01030</name>
</gene>
<keyword evidence="1" id="KW-0812">Transmembrane</keyword>
<feature type="transmembrane region" description="Helical" evidence="1">
    <location>
        <begin position="44"/>
        <end position="63"/>
    </location>
</feature>
<keyword evidence="1" id="KW-0472">Membrane</keyword>
<evidence type="ECO:0000256" key="1">
    <source>
        <dbReference type="SAM" id="Phobius"/>
    </source>
</evidence>
<organism evidence="3 4">
    <name type="scientific">Desulfotalea psychrophila</name>
    <dbReference type="NCBI Taxonomy" id="84980"/>
    <lineage>
        <taxon>Bacteria</taxon>
        <taxon>Pseudomonadati</taxon>
        <taxon>Thermodesulfobacteriota</taxon>
        <taxon>Desulfobulbia</taxon>
        <taxon>Desulfobulbales</taxon>
        <taxon>Desulfocapsaceae</taxon>
        <taxon>Desulfotalea</taxon>
    </lineage>
</organism>
<dbReference type="Gene3D" id="1.10.287.70">
    <property type="match status" value="1"/>
</dbReference>